<dbReference type="InterPro" id="IPR006656">
    <property type="entry name" value="Mopterin_OxRdtase"/>
</dbReference>
<dbReference type="AlphaFoldDB" id="A0A1L6TF82"/>
<dbReference type="OrthoDB" id="9810782at2"/>
<dbReference type="SUPFAM" id="SSF54862">
    <property type="entry name" value="4Fe-4S ferredoxins"/>
    <property type="match status" value="1"/>
</dbReference>
<dbReference type="EMBL" id="CP012508">
    <property type="protein sequence ID" value="ALB24102.1"/>
    <property type="molecule type" value="Genomic_DNA"/>
</dbReference>
<dbReference type="InterPro" id="IPR036010">
    <property type="entry name" value="2Fe-2S_ferredoxin-like_sf"/>
</dbReference>
<keyword evidence="11" id="KW-0001">2Fe-2S</keyword>
<dbReference type="Gene3D" id="3.30.70.20">
    <property type="match status" value="1"/>
</dbReference>
<evidence type="ECO:0000256" key="1">
    <source>
        <dbReference type="ARBA" id="ARBA00001966"/>
    </source>
</evidence>
<dbReference type="SMART" id="SM00929">
    <property type="entry name" value="NADH-G_4Fe-4S_3"/>
    <property type="match status" value="1"/>
</dbReference>
<accession>A0A1L6TF82</accession>
<name>A0A1L6TF82_PISSA</name>
<dbReference type="CDD" id="cd00207">
    <property type="entry name" value="fer2"/>
    <property type="match status" value="1"/>
</dbReference>
<dbReference type="FunFam" id="3.10.20.740:FF:000001">
    <property type="entry name" value="NADH-quinone oxidoreductase subunit G"/>
    <property type="match status" value="1"/>
</dbReference>
<dbReference type="PANTHER" id="PTHR43105">
    <property type="entry name" value="RESPIRATORY NITRATE REDUCTASE"/>
    <property type="match status" value="1"/>
</dbReference>
<dbReference type="PROSITE" id="PS00641">
    <property type="entry name" value="COMPLEX1_75K_1"/>
    <property type="match status" value="1"/>
</dbReference>
<dbReference type="GO" id="GO:0016020">
    <property type="term" value="C:membrane"/>
    <property type="evidence" value="ECO:0007669"/>
    <property type="project" value="InterPro"/>
</dbReference>
<keyword evidence="11" id="KW-0874">Quinone</keyword>
<dbReference type="PROSITE" id="PS00642">
    <property type="entry name" value="COMPLEX1_75K_2"/>
    <property type="match status" value="1"/>
</dbReference>
<dbReference type="Gene3D" id="3.40.228.10">
    <property type="entry name" value="Dimethylsulfoxide Reductase, domain 2"/>
    <property type="match status" value="1"/>
</dbReference>
<dbReference type="GO" id="GO:0016651">
    <property type="term" value="F:oxidoreductase activity, acting on NAD(P)H"/>
    <property type="evidence" value="ECO:0007669"/>
    <property type="project" value="InterPro"/>
</dbReference>
<dbReference type="EC" id="7.1.1.-" evidence="11"/>
<comment type="cofactor">
    <cofactor evidence="1 11">
        <name>[4Fe-4S] cluster</name>
        <dbReference type="ChEBI" id="CHEBI:49883"/>
    </cofactor>
</comment>
<dbReference type="InterPro" id="IPR006963">
    <property type="entry name" value="Mopterin_OxRdtase_4Fe-4S_dom"/>
</dbReference>
<dbReference type="InterPro" id="IPR019574">
    <property type="entry name" value="NADH_UbQ_OxRdtase_Gsu_4Fe4S-bd"/>
</dbReference>
<proteinExistence type="inferred from homology"/>
<evidence type="ECO:0000256" key="11">
    <source>
        <dbReference type="RuleBase" id="RU003525"/>
    </source>
</evidence>
<dbReference type="GO" id="GO:0042773">
    <property type="term" value="P:ATP synthesis coupled electron transport"/>
    <property type="evidence" value="ECO:0007669"/>
    <property type="project" value="InterPro"/>
</dbReference>
<evidence type="ECO:0000256" key="6">
    <source>
        <dbReference type="ARBA" id="ARBA00023004"/>
    </source>
</evidence>
<dbReference type="Gene3D" id="3.40.50.740">
    <property type="match status" value="2"/>
</dbReference>
<dbReference type="Pfam" id="PF22151">
    <property type="entry name" value="Fer4_NDSU1"/>
    <property type="match status" value="1"/>
</dbReference>
<evidence type="ECO:0000313" key="13">
    <source>
        <dbReference type="Proteomes" id="UP000029558"/>
    </source>
</evidence>
<dbReference type="InterPro" id="IPR054351">
    <property type="entry name" value="NADH_UbQ_OxRdtase_ferredoxin"/>
</dbReference>
<dbReference type="SUPFAM" id="SSF54292">
    <property type="entry name" value="2Fe-2S ferredoxin-like"/>
    <property type="match status" value="1"/>
</dbReference>
<evidence type="ECO:0000256" key="3">
    <source>
        <dbReference type="ARBA" id="ARBA00022485"/>
    </source>
</evidence>
<dbReference type="GO" id="GO:0051537">
    <property type="term" value="F:2 iron, 2 sulfur cluster binding"/>
    <property type="evidence" value="ECO:0007669"/>
    <property type="project" value="UniProtKB-UniRule"/>
</dbReference>
<dbReference type="PANTHER" id="PTHR43105:SF13">
    <property type="entry name" value="NADH-UBIQUINONE OXIDOREDUCTASE 75 KDA SUBUNIT, MITOCHONDRIAL"/>
    <property type="match status" value="1"/>
</dbReference>
<evidence type="ECO:0000256" key="9">
    <source>
        <dbReference type="ARBA" id="ARBA00026021"/>
    </source>
</evidence>
<evidence type="ECO:0000256" key="2">
    <source>
        <dbReference type="ARBA" id="ARBA00005404"/>
    </source>
</evidence>
<dbReference type="FunFam" id="3.30.70.20:FF:000002">
    <property type="entry name" value="NADH-ubiquinone oxidoreductase 75 kDa subunit"/>
    <property type="match status" value="1"/>
</dbReference>
<dbReference type="Pfam" id="PF13510">
    <property type="entry name" value="Fer2_4"/>
    <property type="match status" value="1"/>
</dbReference>
<keyword evidence="7 11" id="KW-0411">Iron-sulfur</keyword>
<dbReference type="GO" id="GO:0046872">
    <property type="term" value="F:metal ion binding"/>
    <property type="evidence" value="ECO:0007669"/>
    <property type="project" value="UniProtKB-UniRule"/>
</dbReference>
<reference evidence="12 13" key="1">
    <citation type="journal article" date="2014" name="Genome Announc.">
        <title>Comparative Genome Analysis of Two Isolates of the Fish Pathogen Piscirickettsia salmonis from Different Hosts Reveals Major Differences in Virulence-Associated Secretion Systems.</title>
        <authorList>
            <person name="Bohle H."/>
            <person name="Henriquez P."/>
            <person name="Grothusen H."/>
            <person name="Navas E."/>
            <person name="Sandoval A."/>
            <person name="Bustamante F."/>
            <person name="Bustos P."/>
            <person name="Mancilla M."/>
        </authorList>
    </citation>
    <scope>NUCLEOTIDE SEQUENCE [LARGE SCALE GENOMIC DNA]</scope>
    <source>
        <strain evidence="13">B1-32597</strain>
    </source>
</reference>
<dbReference type="InterPro" id="IPR010228">
    <property type="entry name" value="NADH_UbQ_OxRdtase_Gsu"/>
</dbReference>
<comment type="subunit">
    <text evidence="9">Composed of 13 different subunits. Subunits NuoCD, E, F, and G constitute the peripheral sector of the complex.</text>
</comment>
<evidence type="ECO:0000256" key="10">
    <source>
        <dbReference type="ARBA" id="ARBA00047712"/>
    </source>
</evidence>
<evidence type="ECO:0000256" key="5">
    <source>
        <dbReference type="ARBA" id="ARBA00022967"/>
    </source>
</evidence>
<keyword evidence="4 11" id="KW-0479">Metal-binding</keyword>
<dbReference type="Pfam" id="PF10588">
    <property type="entry name" value="NADH-G_4Fe-4S_3"/>
    <property type="match status" value="1"/>
</dbReference>
<keyword evidence="12" id="KW-0560">Oxidoreductase</keyword>
<keyword evidence="3 11" id="KW-0004">4Fe-4S</keyword>
<keyword evidence="5 11" id="KW-1278">Translocase</keyword>
<evidence type="ECO:0000256" key="7">
    <source>
        <dbReference type="ARBA" id="ARBA00023014"/>
    </source>
</evidence>
<dbReference type="PROSITE" id="PS51085">
    <property type="entry name" value="2FE2S_FER_2"/>
    <property type="match status" value="1"/>
</dbReference>
<evidence type="ECO:0000313" key="12">
    <source>
        <dbReference type="EMBL" id="ALB24102.1"/>
    </source>
</evidence>
<organism evidence="12 13">
    <name type="scientific">Piscirickettsia salmonis</name>
    <dbReference type="NCBI Taxonomy" id="1238"/>
    <lineage>
        <taxon>Bacteria</taxon>
        <taxon>Pseudomonadati</taxon>
        <taxon>Pseudomonadota</taxon>
        <taxon>Gammaproteobacteria</taxon>
        <taxon>Thiotrichales</taxon>
        <taxon>Piscirickettsiaceae</taxon>
        <taxon>Piscirickettsia</taxon>
    </lineage>
</organism>
<keyword evidence="6 11" id="KW-0408">Iron</keyword>
<dbReference type="Pfam" id="PF00384">
    <property type="entry name" value="Molybdopterin"/>
    <property type="match status" value="1"/>
</dbReference>
<dbReference type="Proteomes" id="UP000029558">
    <property type="component" value="Chromosome"/>
</dbReference>
<dbReference type="InterPro" id="IPR050123">
    <property type="entry name" value="Prok_molybdopt-oxidoreductase"/>
</dbReference>
<protein>
    <recommendedName>
        <fullName evidence="11">NADH-quinone oxidoreductase</fullName>
        <ecNumber evidence="11">7.1.1.-</ecNumber>
    </recommendedName>
</protein>
<evidence type="ECO:0000256" key="4">
    <source>
        <dbReference type="ARBA" id="ARBA00022723"/>
    </source>
</evidence>
<gene>
    <name evidence="12" type="ORF">KU39_2927</name>
</gene>
<dbReference type="NCBIfam" id="TIGR01973">
    <property type="entry name" value="NuoG"/>
    <property type="match status" value="1"/>
</dbReference>
<comment type="function">
    <text evidence="11">NDH-1 shuttles electrons from NADH, via FMN and iron-sulfur (Fe-S) centers, to quinones in the respiratory chain. Couples the redox reaction to proton translocation (for every two electrons transferred, four hydrogen ions are translocated across the cytoplasmic membrane), and thus conserves the redox energy in a proton gradient.</text>
</comment>
<dbReference type="InterPro" id="IPR000283">
    <property type="entry name" value="NADH_UbQ_OxRdtase_75kDa_su_CS"/>
</dbReference>
<dbReference type="PROSITE" id="PS00643">
    <property type="entry name" value="COMPLEX1_75K_3"/>
    <property type="match status" value="1"/>
</dbReference>
<dbReference type="GO" id="GO:0048038">
    <property type="term" value="F:quinone binding"/>
    <property type="evidence" value="ECO:0007669"/>
    <property type="project" value="UniProtKB-UniRule"/>
</dbReference>
<evidence type="ECO:0000256" key="8">
    <source>
        <dbReference type="ARBA" id="ARBA00023027"/>
    </source>
</evidence>
<comment type="similarity">
    <text evidence="2 11">Belongs to the complex I 75 kDa subunit family.</text>
</comment>
<dbReference type="Pfam" id="PF22117">
    <property type="entry name" value="Fer4_Nqo3"/>
    <property type="match status" value="1"/>
</dbReference>
<dbReference type="InterPro" id="IPR001041">
    <property type="entry name" value="2Fe-2S_ferredoxin-type"/>
</dbReference>
<comment type="cofactor">
    <cofactor evidence="11">
        <name>[2Fe-2S] cluster</name>
        <dbReference type="ChEBI" id="CHEBI:190135"/>
    </cofactor>
    <text evidence="11">Binds 1 [2Fe-2S] cluster per subunit.</text>
</comment>
<dbReference type="RefSeq" id="WP_017378117.1">
    <property type="nucleotide sequence ID" value="NZ_CP012508.1"/>
</dbReference>
<dbReference type="PROSITE" id="PS51839">
    <property type="entry name" value="4FE4S_HC3"/>
    <property type="match status" value="1"/>
</dbReference>
<dbReference type="SUPFAM" id="SSF53706">
    <property type="entry name" value="Formate dehydrogenase/DMSO reductase, domains 1-3"/>
    <property type="match status" value="1"/>
</dbReference>
<keyword evidence="8 11" id="KW-0520">NAD</keyword>
<comment type="catalytic activity">
    <reaction evidence="10 11">
        <text>a quinone + NADH + 5 H(+)(in) = a quinol + NAD(+) + 4 H(+)(out)</text>
        <dbReference type="Rhea" id="RHEA:57888"/>
        <dbReference type="ChEBI" id="CHEBI:15378"/>
        <dbReference type="ChEBI" id="CHEBI:24646"/>
        <dbReference type="ChEBI" id="CHEBI:57540"/>
        <dbReference type="ChEBI" id="CHEBI:57945"/>
        <dbReference type="ChEBI" id="CHEBI:132124"/>
    </reaction>
</comment>
<dbReference type="Gene3D" id="3.10.20.740">
    <property type="match status" value="1"/>
</dbReference>
<dbReference type="GO" id="GO:0008137">
    <property type="term" value="F:NADH dehydrogenase (ubiquinone) activity"/>
    <property type="evidence" value="ECO:0007669"/>
    <property type="project" value="UniProtKB-UniRule"/>
</dbReference>
<dbReference type="PROSITE" id="PS51669">
    <property type="entry name" value="4FE4S_MOW_BIS_MGD"/>
    <property type="match status" value="1"/>
</dbReference>
<dbReference type="GO" id="GO:0051539">
    <property type="term" value="F:4 iron, 4 sulfur cluster binding"/>
    <property type="evidence" value="ECO:0007669"/>
    <property type="project" value="UniProtKB-KW"/>
</dbReference>
<sequence>MSTVQIEIDGEKLEVQQGSMIIEAADEAGIRIPRFCYHKKLSVAANCRMCLIEVENGRKPMPACATPVTDGMKVFTKSPLAIASQKSVMEFLLINHPLDCPICDQGGQCELQDLAMGYGSDSSRYVEGKRSVSDKNIGPLISTELTRCIQCTRCVRFGTEIAGIRELGMTGRGEHSEIGTFIEHSVNSEMSGNVIDVCPVGALTAKPSRFTARAWEVNALESIAPHDCIGSNIAIHTRRSDVMSVAPCENESLNEVWISDRDRFSYKGLESSERVYKPQIKRNGVWTEVEWQDALNIVAARMHETVKEHGPEQLGALASPSCSVEELYLLQKLMRGLGSHNIDHRLRDIDFSDQYAAPLYPRFDGSIAELDDQNALLLIGSNIHKEVPIAAHRVRKAAVRGAAVSALSPLTFTYSFDVKQWVAPLTTWLNALALIVKHAAQKTAVTADASLVDIVNTAAGDQAQAERIASELLEAEKATITLGYYALTSPEAALFRALAFELARITKAKVLLLTEGSNSAGAWLSGAVPHRLVAGHGIGDAAGYHTQEMLEKKLKLYFLLNTEPSFACANSHAALDAVKNADFVVSLLPFKNHIMNEYVDVILPIAPFSETSGTLINAAGDWQSFAAAVMPKGDVRPAWKVLRVLGNLLQIDGFDQESSTDVIAEVKRELIHAQADLSAGPWQMTENLKAFNYGNDGDLTFIPQLSLYSVDALVRRASDLQQTADAAKKQVYMSVATLERKGFTVGDSVKIKHGGISALHTVAVDDHVPDGSVLIPVGTAAAVDLAMPYRSVELIRD</sequence>